<dbReference type="AlphaFoldDB" id="A0A8J4VWI1"/>
<dbReference type="SUPFAM" id="SSF103481">
    <property type="entry name" value="Multidrug resistance efflux transporter EmrE"/>
    <property type="match status" value="2"/>
</dbReference>
<feature type="transmembrane region" description="Helical" evidence="6">
    <location>
        <begin position="307"/>
        <end position="327"/>
    </location>
</feature>
<keyword evidence="4 6" id="KW-1133">Transmembrane helix</keyword>
<feature type="transmembrane region" description="Helical" evidence="6">
    <location>
        <begin position="282"/>
        <end position="301"/>
    </location>
</feature>
<dbReference type="InterPro" id="IPR030184">
    <property type="entry name" value="WAT1-related"/>
</dbReference>
<evidence type="ECO:0000256" key="6">
    <source>
        <dbReference type="RuleBase" id="RU363077"/>
    </source>
</evidence>
<keyword evidence="5 6" id="KW-0472">Membrane</keyword>
<evidence type="ECO:0000256" key="1">
    <source>
        <dbReference type="ARBA" id="ARBA00004141"/>
    </source>
</evidence>
<feature type="transmembrane region" description="Helical" evidence="6">
    <location>
        <begin position="35"/>
        <end position="56"/>
    </location>
</feature>
<feature type="transmembrane region" description="Helical" evidence="6">
    <location>
        <begin position="218"/>
        <end position="239"/>
    </location>
</feature>
<feature type="transmembrane region" description="Helical" evidence="6">
    <location>
        <begin position="68"/>
        <end position="90"/>
    </location>
</feature>
<evidence type="ECO:0000313" key="8">
    <source>
        <dbReference type="EMBL" id="KAF3963644.1"/>
    </source>
</evidence>
<name>A0A8J4VWI1_9ROSI</name>
<proteinExistence type="inferred from homology"/>
<evidence type="ECO:0000256" key="2">
    <source>
        <dbReference type="ARBA" id="ARBA00007635"/>
    </source>
</evidence>
<feature type="transmembrane region" description="Helical" evidence="6">
    <location>
        <begin position="251"/>
        <end position="275"/>
    </location>
</feature>
<reference evidence="8" key="1">
    <citation type="submission" date="2020-03" db="EMBL/GenBank/DDBJ databases">
        <title>Castanea mollissima Vanexum genome sequencing.</title>
        <authorList>
            <person name="Staton M."/>
        </authorList>
    </citation>
    <scope>NUCLEOTIDE SEQUENCE</scope>
    <source>
        <tissue evidence="8">Leaf</tissue>
    </source>
</reference>
<feature type="domain" description="EamA" evidence="7">
    <location>
        <begin position="188"/>
        <end position="326"/>
    </location>
</feature>
<keyword evidence="9" id="KW-1185">Reference proteome</keyword>
<gene>
    <name evidence="8" type="ORF">CMV_011993</name>
</gene>
<dbReference type="OrthoDB" id="1728340at2759"/>
<dbReference type="EMBL" id="JRKL02001505">
    <property type="protein sequence ID" value="KAF3963644.1"/>
    <property type="molecule type" value="Genomic_DNA"/>
</dbReference>
<sequence length="381" mass="41479">MAGGLMPVLAIVLVQVGYAGLNIISMLAMQSGMNPLILVVYRLVFATIAIAPFAYFMEWDIWKTRPKITIPILFQLFLCSLTGGTGNMVFYLVGLKHSTPTIGSALTNTLPAFTFILAVLFRQESVGIKSKPGQAKVIGTIICIGGALLLSFYHGHTIGISEPSMHWTYAENMEKNSSTSSSHGNAIIGPLLLIASSLSWSVWFIIQARMNKIFPAPYTSTTLMCFMASIECGIIALCAKHDISAWSLSNPMWLVASLYAGIVCSALAFAITSWAIQVKGPLYVSVFSPLLLVIVAISSWALLHEKLYVGTVLGSILIVLGLFSVLWGKNKEMARISAIEEIEAAKLDDAMIQKGDLELQMIAKSDSNLYVTTRKEKQQEN</sequence>
<comment type="subcellular location">
    <subcellularLocation>
        <location evidence="1 6">Membrane</location>
        <topology evidence="1 6">Multi-pass membrane protein</topology>
    </subcellularLocation>
</comment>
<dbReference type="GO" id="GO:0016020">
    <property type="term" value="C:membrane"/>
    <property type="evidence" value="ECO:0007669"/>
    <property type="project" value="UniProtKB-SubCell"/>
</dbReference>
<dbReference type="GO" id="GO:0022857">
    <property type="term" value="F:transmembrane transporter activity"/>
    <property type="evidence" value="ECO:0007669"/>
    <property type="project" value="InterPro"/>
</dbReference>
<feature type="transmembrane region" description="Helical" evidence="6">
    <location>
        <begin position="133"/>
        <end position="153"/>
    </location>
</feature>
<feature type="domain" description="EamA" evidence="7">
    <location>
        <begin position="8"/>
        <end position="151"/>
    </location>
</feature>
<accession>A0A8J4VWI1</accession>
<dbReference type="Pfam" id="PF00892">
    <property type="entry name" value="EamA"/>
    <property type="match status" value="2"/>
</dbReference>
<keyword evidence="3 6" id="KW-0812">Transmembrane</keyword>
<evidence type="ECO:0000259" key="7">
    <source>
        <dbReference type="Pfam" id="PF00892"/>
    </source>
</evidence>
<feature type="transmembrane region" description="Helical" evidence="6">
    <location>
        <begin position="187"/>
        <end position="206"/>
    </location>
</feature>
<comment type="caution">
    <text evidence="8">The sequence shown here is derived from an EMBL/GenBank/DDBJ whole genome shotgun (WGS) entry which is preliminary data.</text>
</comment>
<feature type="transmembrane region" description="Helical" evidence="6">
    <location>
        <begin position="102"/>
        <end position="121"/>
    </location>
</feature>
<dbReference type="InterPro" id="IPR000620">
    <property type="entry name" value="EamA_dom"/>
</dbReference>
<evidence type="ECO:0000256" key="5">
    <source>
        <dbReference type="ARBA" id="ARBA00023136"/>
    </source>
</evidence>
<organism evidence="8 9">
    <name type="scientific">Castanea mollissima</name>
    <name type="common">Chinese chestnut</name>
    <dbReference type="NCBI Taxonomy" id="60419"/>
    <lineage>
        <taxon>Eukaryota</taxon>
        <taxon>Viridiplantae</taxon>
        <taxon>Streptophyta</taxon>
        <taxon>Embryophyta</taxon>
        <taxon>Tracheophyta</taxon>
        <taxon>Spermatophyta</taxon>
        <taxon>Magnoliopsida</taxon>
        <taxon>eudicotyledons</taxon>
        <taxon>Gunneridae</taxon>
        <taxon>Pentapetalae</taxon>
        <taxon>rosids</taxon>
        <taxon>fabids</taxon>
        <taxon>Fagales</taxon>
        <taxon>Fagaceae</taxon>
        <taxon>Castanea</taxon>
    </lineage>
</organism>
<dbReference type="PANTHER" id="PTHR31218">
    <property type="entry name" value="WAT1-RELATED PROTEIN"/>
    <property type="match status" value="1"/>
</dbReference>
<dbReference type="Proteomes" id="UP000737018">
    <property type="component" value="Unassembled WGS sequence"/>
</dbReference>
<evidence type="ECO:0000256" key="4">
    <source>
        <dbReference type="ARBA" id="ARBA00022989"/>
    </source>
</evidence>
<evidence type="ECO:0000313" key="9">
    <source>
        <dbReference type="Proteomes" id="UP000737018"/>
    </source>
</evidence>
<protein>
    <recommendedName>
        <fullName evidence="6">WAT1-related protein</fullName>
    </recommendedName>
</protein>
<comment type="similarity">
    <text evidence="2 6">Belongs to the drug/metabolite transporter (DMT) superfamily. Plant drug/metabolite exporter (P-DME) (TC 2.A.7.4) family.</text>
</comment>
<dbReference type="InterPro" id="IPR037185">
    <property type="entry name" value="EmrE-like"/>
</dbReference>
<evidence type="ECO:0000256" key="3">
    <source>
        <dbReference type="ARBA" id="ARBA00022692"/>
    </source>
</evidence>